<organism evidence="1 2">
    <name type="scientific">Erwinia pyrifoliae</name>
    <dbReference type="NCBI Taxonomy" id="79967"/>
    <lineage>
        <taxon>Bacteria</taxon>
        <taxon>Pseudomonadati</taxon>
        <taxon>Pseudomonadota</taxon>
        <taxon>Gammaproteobacteria</taxon>
        <taxon>Enterobacterales</taxon>
        <taxon>Erwiniaceae</taxon>
        <taxon>Erwinia</taxon>
    </lineage>
</organism>
<proteinExistence type="predicted"/>
<dbReference type="EMBL" id="CP103445">
    <property type="protein sequence ID" value="UWS35258.1"/>
    <property type="molecule type" value="Genomic_DNA"/>
</dbReference>
<evidence type="ECO:0000313" key="2">
    <source>
        <dbReference type="Proteomes" id="UP001058553"/>
    </source>
</evidence>
<protein>
    <submittedName>
        <fullName evidence="1">Uncharacterized protein</fullName>
    </submittedName>
</protein>
<evidence type="ECO:0000313" key="1">
    <source>
        <dbReference type="EMBL" id="UWS35258.1"/>
    </source>
</evidence>
<keyword evidence="2" id="KW-1185">Reference proteome</keyword>
<name>A0ABY5XE56_ERWPY</name>
<dbReference type="Proteomes" id="UP001058553">
    <property type="component" value="Chromosome"/>
</dbReference>
<accession>A0ABY5XE56</accession>
<gene>
    <name evidence="1" type="ORF">NYP84_09020</name>
</gene>
<sequence>MNHAITPVSNHSSAYRGFTITKLPRKALQPVTRYQVIHGDQSFGKFDAQAEATHYIDSLYQQRGAYGIRPQNVIKLSQGKTL</sequence>
<reference evidence="1" key="1">
    <citation type="submission" date="2022-07" db="EMBL/GenBank/DDBJ databases">
        <title>Genetic diversity of Erwinia pyrifoliae.</title>
        <authorList>
            <person name="Park D.S."/>
            <person name="Ham H."/>
        </authorList>
    </citation>
    <scope>NUCLEOTIDE SEQUENCE</scope>
    <source>
        <strain evidence="1">CP201486</strain>
    </source>
</reference>